<dbReference type="InterPro" id="IPR003754">
    <property type="entry name" value="4pyrrol_synth_uPrphyn_synth"/>
</dbReference>
<dbReference type="OrthoDB" id="9815856at2"/>
<keyword evidence="4 9" id="KW-0456">Lyase</keyword>
<dbReference type="Pfam" id="PF02602">
    <property type="entry name" value="HEM4"/>
    <property type="match status" value="1"/>
</dbReference>
<dbReference type="PANTHER" id="PTHR38042">
    <property type="entry name" value="UROPORPHYRINOGEN-III SYNTHASE, CHLOROPLASTIC"/>
    <property type="match status" value="1"/>
</dbReference>
<evidence type="ECO:0000256" key="5">
    <source>
        <dbReference type="ARBA" id="ARBA00023244"/>
    </source>
</evidence>
<sequence length="270" mass="28124">MTARPRVLVPRDGTAGARWSDALVEAGLDPVLAPLITFGPPKDREPVRHALRLLRDGVFDWLLLTSERTVDALEVALEVNATPAGMRPRPRVTLAEAARGSRVAAVGPSTARRAEQAGLTVQHVPTTEHSARGMVTDLGPLGPATAFLPHSALARPELEHGLTAQGWDVTAVDAYQTLTADSLGAEAHDVDAVVLTSSSVATTWARLRTSAGPDPVVVCLGPRTAETAQSLGIRVADVAPDPSVPATVATLLAALAGATSRRTPEPGRPS</sequence>
<dbReference type="Gene3D" id="3.40.50.10090">
    <property type="match status" value="2"/>
</dbReference>
<gene>
    <name evidence="11" type="ORF">SAMN04488035_2595</name>
</gene>
<keyword evidence="5 9" id="KW-0627">Porphyrin biosynthesis</keyword>
<dbReference type="STRING" id="285351.SAMN04488035_2595"/>
<reference evidence="12" key="1">
    <citation type="submission" date="2016-10" db="EMBL/GenBank/DDBJ databases">
        <authorList>
            <person name="Varghese N."/>
            <person name="Submissions S."/>
        </authorList>
    </citation>
    <scope>NUCLEOTIDE SEQUENCE [LARGE SCALE GENOMIC DNA]</scope>
    <source>
        <strain evidence="12">DSM 19083</strain>
    </source>
</reference>
<proteinExistence type="inferred from homology"/>
<evidence type="ECO:0000256" key="2">
    <source>
        <dbReference type="ARBA" id="ARBA00008133"/>
    </source>
</evidence>
<feature type="domain" description="Tetrapyrrole biosynthesis uroporphyrinogen III synthase" evidence="10">
    <location>
        <begin position="18"/>
        <end position="248"/>
    </location>
</feature>
<evidence type="ECO:0000313" key="12">
    <source>
        <dbReference type="Proteomes" id="UP000198520"/>
    </source>
</evidence>
<dbReference type="EC" id="4.2.1.75" evidence="3 9"/>
<evidence type="ECO:0000259" key="10">
    <source>
        <dbReference type="Pfam" id="PF02602"/>
    </source>
</evidence>
<dbReference type="Proteomes" id="UP000198520">
    <property type="component" value="Unassembled WGS sequence"/>
</dbReference>
<dbReference type="AlphaFoldDB" id="A0A1I2I089"/>
<keyword evidence="12" id="KW-1185">Reference proteome</keyword>
<dbReference type="GO" id="GO:0006782">
    <property type="term" value="P:protoporphyrinogen IX biosynthetic process"/>
    <property type="evidence" value="ECO:0007669"/>
    <property type="project" value="UniProtKB-UniRule"/>
</dbReference>
<evidence type="ECO:0000256" key="6">
    <source>
        <dbReference type="ARBA" id="ARBA00037589"/>
    </source>
</evidence>
<dbReference type="EMBL" id="FONZ01000005">
    <property type="protein sequence ID" value="SFF34266.1"/>
    <property type="molecule type" value="Genomic_DNA"/>
</dbReference>
<dbReference type="GO" id="GO:0004852">
    <property type="term" value="F:uroporphyrinogen-III synthase activity"/>
    <property type="evidence" value="ECO:0007669"/>
    <property type="project" value="UniProtKB-UniRule"/>
</dbReference>
<evidence type="ECO:0000256" key="9">
    <source>
        <dbReference type="RuleBase" id="RU366031"/>
    </source>
</evidence>
<protein>
    <recommendedName>
        <fullName evidence="7 9">Uroporphyrinogen-III synthase</fullName>
        <ecNumber evidence="3 9">4.2.1.75</ecNumber>
    </recommendedName>
</protein>
<comment type="function">
    <text evidence="6 9">Catalyzes cyclization of the linear tetrapyrrole, hydroxymethylbilane, to the macrocyclic uroporphyrinogen III.</text>
</comment>
<dbReference type="GO" id="GO:0006780">
    <property type="term" value="P:uroporphyrinogen III biosynthetic process"/>
    <property type="evidence" value="ECO:0007669"/>
    <property type="project" value="UniProtKB-UniRule"/>
</dbReference>
<accession>A0A1I2I089</accession>
<dbReference type="InterPro" id="IPR039793">
    <property type="entry name" value="UROS/Hem4"/>
</dbReference>
<organism evidence="11 12">
    <name type="scientific">Flavimobilis marinus</name>
    <dbReference type="NCBI Taxonomy" id="285351"/>
    <lineage>
        <taxon>Bacteria</taxon>
        <taxon>Bacillati</taxon>
        <taxon>Actinomycetota</taxon>
        <taxon>Actinomycetes</taxon>
        <taxon>Micrococcales</taxon>
        <taxon>Jonesiaceae</taxon>
        <taxon>Flavimobilis</taxon>
    </lineage>
</organism>
<evidence type="ECO:0000256" key="3">
    <source>
        <dbReference type="ARBA" id="ARBA00013109"/>
    </source>
</evidence>
<dbReference type="UniPathway" id="UPA00251">
    <property type="reaction ID" value="UER00320"/>
</dbReference>
<name>A0A1I2I089_9MICO</name>
<dbReference type="RefSeq" id="WP_093379561.1">
    <property type="nucleotide sequence ID" value="NZ_BNAN01000001.1"/>
</dbReference>
<evidence type="ECO:0000256" key="1">
    <source>
        <dbReference type="ARBA" id="ARBA00004772"/>
    </source>
</evidence>
<dbReference type="CDD" id="cd06578">
    <property type="entry name" value="HemD"/>
    <property type="match status" value="1"/>
</dbReference>
<comment type="pathway">
    <text evidence="1 9">Porphyrin-containing compound metabolism; protoporphyrin-IX biosynthesis; coproporphyrinogen-III from 5-aminolevulinate: step 3/4.</text>
</comment>
<comment type="catalytic activity">
    <reaction evidence="8 9">
        <text>hydroxymethylbilane = uroporphyrinogen III + H2O</text>
        <dbReference type="Rhea" id="RHEA:18965"/>
        <dbReference type="ChEBI" id="CHEBI:15377"/>
        <dbReference type="ChEBI" id="CHEBI:57308"/>
        <dbReference type="ChEBI" id="CHEBI:57845"/>
        <dbReference type="EC" id="4.2.1.75"/>
    </reaction>
</comment>
<evidence type="ECO:0000256" key="7">
    <source>
        <dbReference type="ARBA" id="ARBA00040167"/>
    </source>
</evidence>
<evidence type="ECO:0000313" key="11">
    <source>
        <dbReference type="EMBL" id="SFF34266.1"/>
    </source>
</evidence>
<dbReference type="InterPro" id="IPR036108">
    <property type="entry name" value="4pyrrol_syn_uPrphyn_synt_sf"/>
</dbReference>
<comment type="similarity">
    <text evidence="2 9">Belongs to the uroporphyrinogen-III synthase family.</text>
</comment>
<evidence type="ECO:0000256" key="4">
    <source>
        <dbReference type="ARBA" id="ARBA00023239"/>
    </source>
</evidence>
<dbReference type="PANTHER" id="PTHR38042:SF1">
    <property type="entry name" value="UROPORPHYRINOGEN-III SYNTHASE, CHLOROPLASTIC"/>
    <property type="match status" value="1"/>
</dbReference>
<evidence type="ECO:0000256" key="8">
    <source>
        <dbReference type="ARBA" id="ARBA00048617"/>
    </source>
</evidence>
<dbReference type="SUPFAM" id="SSF69618">
    <property type="entry name" value="HemD-like"/>
    <property type="match status" value="1"/>
</dbReference>